<sequence>MAQNQDPFSLQFGPMIPAGSVTSQPDEVAPALPPRPKRRPVNATTSQPPGDPSPPPLVTQSSQFGGRGINPPNPLPSFATPNFNGAAPGYGAISPAFSAQVAARPLEGQLNQVVVNGVKLGQADLLALQAVVGPILPGSYWYDRVSGAYGMAGGPCNGFLSANLPLGGGPLASDASGCTGTRVFINGREIHTIDVMGLQRMGAVVMQGRWWLNADGSYGPEGSFVVLGRLRLQANAANNAGGAHSWSTGMGHYGGSDGQGFSYVGGPGWSWSSG</sequence>
<feature type="region of interest" description="Disordered" evidence="1">
    <location>
        <begin position="1"/>
        <end position="81"/>
    </location>
</feature>
<dbReference type="AlphaFoldDB" id="A0A559LS84"/>
<accession>A0A559LS84</accession>
<dbReference type="EMBL" id="SRMI01000002">
    <property type="protein sequence ID" value="TVY77757.1"/>
    <property type="molecule type" value="Genomic_DNA"/>
</dbReference>
<name>A0A559LS84_FUSOC</name>
<organism evidence="2 3">
    <name type="scientific">Fusarium oxysporum f. sp. cubense</name>
    <dbReference type="NCBI Taxonomy" id="61366"/>
    <lineage>
        <taxon>Eukaryota</taxon>
        <taxon>Fungi</taxon>
        <taxon>Dikarya</taxon>
        <taxon>Ascomycota</taxon>
        <taxon>Pezizomycotina</taxon>
        <taxon>Sordariomycetes</taxon>
        <taxon>Hypocreomycetidae</taxon>
        <taxon>Hypocreales</taxon>
        <taxon>Nectriaceae</taxon>
        <taxon>Fusarium</taxon>
        <taxon>Fusarium oxysporum species complex</taxon>
    </lineage>
</organism>
<protein>
    <submittedName>
        <fullName evidence="2">Extra-large guanine nucleotide-binding protein 1</fullName>
    </submittedName>
</protein>
<dbReference type="Proteomes" id="UP000320707">
    <property type="component" value="Unassembled WGS sequence"/>
</dbReference>
<evidence type="ECO:0000313" key="2">
    <source>
        <dbReference type="EMBL" id="TVY77757.1"/>
    </source>
</evidence>
<comment type="caution">
    <text evidence="2">The sequence shown here is derived from an EMBL/GenBank/DDBJ whole genome shotgun (WGS) entry which is preliminary data.</text>
</comment>
<evidence type="ECO:0000313" key="3">
    <source>
        <dbReference type="Proteomes" id="UP000320707"/>
    </source>
</evidence>
<evidence type="ECO:0000256" key="1">
    <source>
        <dbReference type="SAM" id="MobiDB-lite"/>
    </source>
</evidence>
<reference evidence="2 3" key="1">
    <citation type="journal article" date="2019" name="Microbiol. Resour. Announc.">
        <title>High-quality draft genome sequence of Fusarium oxysporum f. sp. cubense strain 160527, a causal agent of Panama disease.</title>
        <authorList>
            <person name="Asai S."/>
            <person name="Ayukawa Y."/>
            <person name="Gan P."/>
            <person name="Masuda S."/>
            <person name="Komatsu K."/>
            <person name="Shirasu K."/>
            <person name="Arie T."/>
        </authorList>
    </citation>
    <scope>NUCLEOTIDE SEQUENCE [LARGE SCALE GENOMIC DNA]</scope>
    <source>
        <strain evidence="2 3">160527</strain>
    </source>
</reference>
<gene>
    <name evidence="2" type="primary">XLG1</name>
    <name evidence="2" type="ORF">Focb16_v006316</name>
</gene>
<proteinExistence type="predicted"/>